<keyword evidence="3 6" id="KW-0812">Transmembrane</keyword>
<organism evidence="7 8">
    <name type="scientific">Spizellomyces punctatus (strain DAOM BR117)</name>
    <dbReference type="NCBI Taxonomy" id="645134"/>
    <lineage>
        <taxon>Eukaryota</taxon>
        <taxon>Fungi</taxon>
        <taxon>Fungi incertae sedis</taxon>
        <taxon>Chytridiomycota</taxon>
        <taxon>Chytridiomycota incertae sedis</taxon>
        <taxon>Chytridiomycetes</taxon>
        <taxon>Spizellomycetales</taxon>
        <taxon>Spizellomycetaceae</taxon>
        <taxon>Spizellomyces</taxon>
    </lineage>
</organism>
<keyword evidence="5 6" id="KW-0472">Membrane</keyword>
<dbReference type="VEuPathDB" id="FungiDB:SPPG_05961"/>
<dbReference type="GeneID" id="27689301"/>
<dbReference type="EMBL" id="KQ257459">
    <property type="protein sequence ID" value="KNC99011.1"/>
    <property type="molecule type" value="Genomic_DNA"/>
</dbReference>
<sequence length="181" mass="20391">MQALVRASLTSGTLYTIGDLLNQGFVEPRVSGSDRSQFRDVDWLRTGKFALTGALLHGPFFLYGFTMLDRLCGQARSLGAVFKKSVAGQVLLFPPYVLSFLSMTALLDGQSPWDRIQSRFVPIMVNGSIVWPIANVINFRYLPSQWRIAYINIVGIGWNTYLSFNTRQHTKRAIQIPSDLR</sequence>
<evidence type="ECO:0000313" key="7">
    <source>
        <dbReference type="EMBL" id="KNC99011.1"/>
    </source>
</evidence>
<evidence type="ECO:0000256" key="6">
    <source>
        <dbReference type="RuleBase" id="RU363053"/>
    </source>
</evidence>
<dbReference type="GO" id="GO:0016020">
    <property type="term" value="C:membrane"/>
    <property type="evidence" value="ECO:0007669"/>
    <property type="project" value="UniProtKB-SubCell"/>
</dbReference>
<proteinExistence type="inferred from homology"/>
<evidence type="ECO:0000256" key="4">
    <source>
        <dbReference type="ARBA" id="ARBA00022989"/>
    </source>
</evidence>
<comment type="similarity">
    <text evidence="2 6">Belongs to the peroxisomal membrane protein PXMP2/4 family.</text>
</comment>
<dbReference type="Pfam" id="PF04117">
    <property type="entry name" value="Mpv17_PMP22"/>
    <property type="match status" value="1"/>
</dbReference>
<dbReference type="STRING" id="645134.A0A0L0HDD1"/>
<feature type="transmembrane region" description="Helical" evidence="6">
    <location>
        <begin position="86"/>
        <end position="108"/>
    </location>
</feature>
<dbReference type="Proteomes" id="UP000053201">
    <property type="component" value="Unassembled WGS sequence"/>
</dbReference>
<keyword evidence="8" id="KW-1185">Reference proteome</keyword>
<feature type="transmembrane region" description="Helical" evidence="6">
    <location>
        <begin position="49"/>
        <end position="66"/>
    </location>
</feature>
<evidence type="ECO:0000256" key="3">
    <source>
        <dbReference type="ARBA" id="ARBA00022692"/>
    </source>
</evidence>
<evidence type="ECO:0000256" key="5">
    <source>
        <dbReference type="ARBA" id="ARBA00023136"/>
    </source>
</evidence>
<feature type="transmembrane region" description="Helical" evidence="6">
    <location>
        <begin position="120"/>
        <end position="142"/>
    </location>
</feature>
<dbReference type="GO" id="GO:0005737">
    <property type="term" value="C:cytoplasm"/>
    <property type="evidence" value="ECO:0007669"/>
    <property type="project" value="TreeGrafter"/>
</dbReference>
<dbReference type="eggNOG" id="KOG1944">
    <property type="taxonomic scope" value="Eukaryota"/>
</dbReference>
<dbReference type="PANTHER" id="PTHR11266:SF116">
    <property type="entry name" value="MPV17-LIKE PROTEIN"/>
    <property type="match status" value="1"/>
</dbReference>
<protein>
    <submittedName>
        <fullName evidence="7">Uncharacterized protein</fullName>
    </submittedName>
</protein>
<gene>
    <name evidence="7" type="ORF">SPPG_05961</name>
</gene>
<comment type="subcellular location">
    <subcellularLocation>
        <location evidence="1">Membrane</location>
        <topology evidence="1">Multi-pass membrane protein</topology>
    </subcellularLocation>
</comment>
<reference evidence="7 8" key="1">
    <citation type="submission" date="2009-08" db="EMBL/GenBank/DDBJ databases">
        <title>The Genome Sequence of Spizellomyces punctatus strain DAOM BR117.</title>
        <authorList>
            <consortium name="The Broad Institute Genome Sequencing Platform"/>
            <person name="Russ C."/>
            <person name="Cuomo C."/>
            <person name="Shea T."/>
            <person name="Young S.K."/>
            <person name="Zeng Q."/>
            <person name="Koehrsen M."/>
            <person name="Haas B."/>
            <person name="Borodovsky M."/>
            <person name="Guigo R."/>
            <person name="Alvarado L."/>
            <person name="Berlin A."/>
            <person name="Bochicchio J."/>
            <person name="Borenstein D."/>
            <person name="Chapman S."/>
            <person name="Chen Z."/>
            <person name="Engels R."/>
            <person name="Freedman E."/>
            <person name="Gellesch M."/>
            <person name="Goldberg J."/>
            <person name="Griggs A."/>
            <person name="Gujja S."/>
            <person name="Heiman D."/>
            <person name="Hepburn T."/>
            <person name="Howarth C."/>
            <person name="Jen D."/>
            <person name="Larson L."/>
            <person name="Lewis B."/>
            <person name="Mehta T."/>
            <person name="Park D."/>
            <person name="Pearson M."/>
            <person name="Roberts A."/>
            <person name="Saif S."/>
            <person name="Shenoy N."/>
            <person name="Sisk P."/>
            <person name="Stolte C."/>
            <person name="Sykes S."/>
            <person name="Thomson T."/>
            <person name="Walk T."/>
            <person name="White J."/>
            <person name="Yandava C."/>
            <person name="Burger G."/>
            <person name="Gray M.W."/>
            <person name="Holland P.W.H."/>
            <person name="King N."/>
            <person name="Lang F.B.F."/>
            <person name="Roger A.J."/>
            <person name="Ruiz-Trillo I."/>
            <person name="Lander E."/>
            <person name="Nusbaum C."/>
        </authorList>
    </citation>
    <scope>NUCLEOTIDE SEQUENCE [LARGE SCALE GENOMIC DNA]</scope>
    <source>
        <strain evidence="7 8">DAOM BR117</strain>
    </source>
</reference>
<dbReference type="RefSeq" id="XP_016607051.1">
    <property type="nucleotide sequence ID" value="XM_016754168.1"/>
</dbReference>
<name>A0A0L0HDD1_SPIPD</name>
<dbReference type="PANTHER" id="PTHR11266">
    <property type="entry name" value="PEROXISOMAL MEMBRANE PROTEIN 2, PXMP2 MPV17"/>
    <property type="match status" value="1"/>
</dbReference>
<feature type="transmembrane region" description="Helical" evidence="6">
    <location>
        <begin position="148"/>
        <end position="164"/>
    </location>
</feature>
<evidence type="ECO:0000256" key="2">
    <source>
        <dbReference type="ARBA" id="ARBA00006824"/>
    </source>
</evidence>
<dbReference type="InParanoid" id="A0A0L0HDD1"/>
<dbReference type="AlphaFoldDB" id="A0A0L0HDD1"/>
<dbReference type="OrthoDB" id="430207at2759"/>
<evidence type="ECO:0000256" key="1">
    <source>
        <dbReference type="ARBA" id="ARBA00004141"/>
    </source>
</evidence>
<dbReference type="OMA" id="WGFRMID"/>
<keyword evidence="4 6" id="KW-1133">Transmembrane helix</keyword>
<dbReference type="InterPro" id="IPR007248">
    <property type="entry name" value="Mpv17_PMP22"/>
</dbReference>
<evidence type="ECO:0000313" key="8">
    <source>
        <dbReference type="Proteomes" id="UP000053201"/>
    </source>
</evidence>
<accession>A0A0L0HDD1</accession>